<feature type="chain" id="PRO_5002490281" description="Lipoprotein" evidence="2">
    <location>
        <begin position="22"/>
        <end position="290"/>
    </location>
</feature>
<evidence type="ECO:0000313" key="3">
    <source>
        <dbReference type="EMBL" id="KKB56520.1"/>
    </source>
</evidence>
<proteinExistence type="predicted"/>
<organism evidence="3 4">
    <name type="scientific">Parabacteroides goldsteinii DSM 19448 = WAL 12034</name>
    <dbReference type="NCBI Taxonomy" id="927665"/>
    <lineage>
        <taxon>Bacteria</taxon>
        <taxon>Pseudomonadati</taxon>
        <taxon>Bacteroidota</taxon>
        <taxon>Bacteroidia</taxon>
        <taxon>Bacteroidales</taxon>
        <taxon>Tannerellaceae</taxon>
        <taxon>Parabacteroides</taxon>
    </lineage>
</organism>
<feature type="coiled-coil region" evidence="1">
    <location>
        <begin position="140"/>
        <end position="185"/>
    </location>
</feature>
<accession>A0A0F5JG71</accession>
<keyword evidence="1" id="KW-0175">Coiled coil</keyword>
<dbReference type="RefSeq" id="WP_010800641.1">
    <property type="nucleotide sequence ID" value="NZ_KQ033912.1"/>
</dbReference>
<dbReference type="Proteomes" id="UP000033047">
    <property type="component" value="Unassembled WGS sequence"/>
</dbReference>
<evidence type="ECO:0000256" key="1">
    <source>
        <dbReference type="SAM" id="Coils"/>
    </source>
</evidence>
<dbReference type="PATRIC" id="fig|927665.4.peg.2566"/>
<evidence type="ECO:0000256" key="2">
    <source>
        <dbReference type="SAM" id="SignalP"/>
    </source>
</evidence>
<evidence type="ECO:0000313" key="4">
    <source>
        <dbReference type="Proteomes" id="UP000033047"/>
    </source>
</evidence>
<dbReference type="AlphaFoldDB" id="A0A0F5JG71"/>
<comment type="caution">
    <text evidence="3">The sequence shown here is derived from an EMBL/GenBank/DDBJ whole genome shotgun (WGS) entry which is preliminary data.</text>
</comment>
<reference evidence="3 4" key="1">
    <citation type="submission" date="2013-04" db="EMBL/GenBank/DDBJ databases">
        <title>The Genome Sequence of Parabacteroides goldsteinii DSM 19448.</title>
        <authorList>
            <consortium name="The Broad Institute Genomics Platform"/>
            <person name="Earl A."/>
            <person name="Ward D."/>
            <person name="Feldgarden M."/>
            <person name="Gevers D."/>
            <person name="Martens E."/>
            <person name="Sakamoto M."/>
            <person name="Benno Y."/>
            <person name="Song Y."/>
            <person name="Liu C."/>
            <person name="Lee J."/>
            <person name="Bolanos M."/>
            <person name="Vaisanen M.L."/>
            <person name="Finegold S.M."/>
            <person name="Walker B."/>
            <person name="Young S."/>
            <person name="Zeng Q."/>
            <person name="Gargeya S."/>
            <person name="Fitzgerald M."/>
            <person name="Haas B."/>
            <person name="Abouelleil A."/>
            <person name="Allen A.W."/>
            <person name="Alvarado L."/>
            <person name="Arachchi H.M."/>
            <person name="Berlin A.M."/>
            <person name="Chapman S.B."/>
            <person name="Gainer-Dewar J."/>
            <person name="Goldberg J."/>
            <person name="Griggs A."/>
            <person name="Gujja S."/>
            <person name="Hansen M."/>
            <person name="Howarth C."/>
            <person name="Imamovic A."/>
            <person name="Ireland A."/>
            <person name="Larimer J."/>
            <person name="McCowan C."/>
            <person name="Murphy C."/>
            <person name="Pearson M."/>
            <person name="Poon T.W."/>
            <person name="Priest M."/>
            <person name="Roberts A."/>
            <person name="Saif S."/>
            <person name="Shea T."/>
            <person name="Sisk P."/>
            <person name="Sykes S."/>
            <person name="Wortman J."/>
            <person name="Nusbaum C."/>
            <person name="Birren B."/>
        </authorList>
    </citation>
    <scope>NUCLEOTIDE SEQUENCE [LARGE SCALE GENOMIC DNA]</scope>
    <source>
        <strain evidence="3 4">DSM 19448</strain>
    </source>
</reference>
<dbReference type="STRING" id="927665.HMPREF1535_02496"/>
<feature type="signal peptide" evidence="2">
    <location>
        <begin position="1"/>
        <end position="21"/>
    </location>
</feature>
<name>A0A0F5JG71_9BACT</name>
<keyword evidence="2" id="KW-0732">Signal</keyword>
<protein>
    <recommendedName>
        <fullName evidence="5">Lipoprotein</fullName>
    </recommendedName>
</protein>
<gene>
    <name evidence="3" type="ORF">HMPREF1535_02496</name>
</gene>
<dbReference type="EMBL" id="AQHV01000011">
    <property type="protein sequence ID" value="KKB56520.1"/>
    <property type="molecule type" value="Genomic_DNA"/>
</dbReference>
<evidence type="ECO:0008006" key="5">
    <source>
        <dbReference type="Google" id="ProtNLM"/>
    </source>
</evidence>
<dbReference type="HOGENOM" id="CLU_959239_0_0_10"/>
<sequence length="290" mass="32338">MKKLLLACTCATLLVSCGQNSAEYKKLKAENDSLKIENTKATSEMNEILSTLNDVEADIQSIRDAENYLNLQQQTGGEFSKSNREQIKQNMQLISETLKKNKETISQLEDKLKKSGIQSAALRKTISRLSSELDQKATMIVALQEDLAKKNVRIQELDEMVSSLNEDVENLATTAAAQSEKLNEQDKALNTAYYCFGTAKELKDQKILSGGGLFSKSKVLQSGFNKDYFISVDVREVKEIPLFAAKAKLKSNHPEGSYEFVKDEDGNLTLNITDPKTFWSLGKYLVIEVG</sequence>
<dbReference type="PROSITE" id="PS51257">
    <property type="entry name" value="PROKAR_LIPOPROTEIN"/>
    <property type="match status" value="1"/>
</dbReference>